<gene>
    <name evidence="1" type="ORF">MTR67_040250</name>
</gene>
<proteinExistence type="predicted"/>
<reference evidence="1" key="1">
    <citation type="submission" date="2023-08" db="EMBL/GenBank/DDBJ databases">
        <title>A de novo genome assembly of Solanum verrucosum Schlechtendal, a Mexican diploid species geographically isolated from the other diploid A-genome species in potato relatives.</title>
        <authorList>
            <person name="Hosaka K."/>
        </authorList>
    </citation>
    <scope>NUCLEOTIDE SEQUENCE</scope>
    <source>
        <tissue evidence="1">Young leaves</tissue>
    </source>
</reference>
<organism evidence="1 2">
    <name type="scientific">Solanum verrucosum</name>
    <dbReference type="NCBI Taxonomy" id="315347"/>
    <lineage>
        <taxon>Eukaryota</taxon>
        <taxon>Viridiplantae</taxon>
        <taxon>Streptophyta</taxon>
        <taxon>Embryophyta</taxon>
        <taxon>Tracheophyta</taxon>
        <taxon>Spermatophyta</taxon>
        <taxon>Magnoliopsida</taxon>
        <taxon>eudicotyledons</taxon>
        <taxon>Gunneridae</taxon>
        <taxon>Pentapetalae</taxon>
        <taxon>asterids</taxon>
        <taxon>lamiids</taxon>
        <taxon>Solanales</taxon>
        <taxon>Solanaceae</taxon>
        <taxon>Solanoideae</taxon>
        <taxon>Solaneae</taxon>
        <taxon>Solanum</taxon>
    </lineage>
</organism>
<accession>A0AAF0ZRH6</accession>
<protein>
    <submittedName>
        <fullName evidence="1">Uncharacterized protein</fullName>
    </submittedName>
</protein>
<evidence type="ECO:0000313" key="2">
    <source>
        <dbReference type="Proteomes" id="UP001234989"/>
    </source>
</evidence>
<dbReference type="Proteomes" id="UP001234989">
    <property type="component" value="Chromosome 9"/>
</dbReference>
<name>A0AAF0ZRH6_SOLVR</name>
<evidence type="ECO:0000313" key="1">
    <source>
        <dbReference type="EMBL" id="WMV46865.1"/>
    </source>
</evidence>
<sequence length="73" mass="8018">MSVHYQPGKANVMVDALSRLSMGSIAHVKGGKKELIFYVHGWAGSDVKDKQDLDLVLVDLKKSDSERAIEAFS</sequence>
<dbReference type="AlphaFoldDB" id="A0AAF0ZRH6"/>
<keyword evidence="2" id="KW-1185">Reference proteome</keyword>
<dbReference type="EMBL" id="CP133620">
    <property type="protein sequence ID" value="WMV46865.1"/>
    <property type="molecule type" value="Genomic_DNA"/>
</dbReference>